<sequence>MNQAEIEKLIDERVRAEVEKRLAQAEARAMTIILTKGTLDMAYPALILATTGAAMDLDTTVFFTFYGLDVIRKDKMGKLQVSPVGNPAMPVPVPNIIGMLPGMTAMATTMMQSWLKRENVATIPELLDMAIEGGVKLIGCQMTMDVMGVKREQLIDEIDVGGAATYMGIATKAQINLFI</sequence>
<dbReference type="EMBL" id="CP002085">
    <property type="protein sequence ID" value="ADK86015.1"/>
    <property type="molecule type" value="Genomic_DNA"/>
</dbReference>
<dbReference type="Proteomes" id="UP000009047">
    <property type="component" value="Chromosome"/>
</dbReference>
<dbReference type="KEGG" id="dbr:Deba_2661"/>
<dbReference type="InterPro" id="IPR027396">
    <property type="entry name" value="DsrEFH-like"/>
</dbReference>
<dbReference type="OrthoDB" id="9802028at2"/>
<gene>
    <name evidence="1" type="ordered locus">Deba_2661</name>
</gene>
<protein>
    <recommendedName>
        <fullName evidence="3">Peroxiredoxin family protein</fullName>
    </recommendedName>
</protein>
<proteinExistence type="predicted"/>
<dbReference type="Gene3D" id="3.40.1260.10">
    <property type="entry name" value="DsrEFH-like"/>
    <property type="match status" value="1"/>
</dbReference>
<dbReference type="SUPFAM" id="SSF75169">
    <property type="entry name" value="DsrEFH-like"/>
    <property type="match status" value="1"/>
</dbReference>
<dbReference type="HOGENOM" id="CLU_094970_1_0_7"/>
<organism evidence="1 2">
    <name type="scientific">Desulfarculus baarsii (strain ATCC 33931 / DSM 2075 / LMG 7858 / VKM B-1802 / 2st14)</name>
    <dbReference type="NCBI Taxonomy" id="644282"/>
    <lineage>
        <taxon>Bacteria</taxon>
        <taxon>Pseudomonadati</taxon>
        <taxon>Thermodesulfobacteriota</taxon>
        <taxon>Desulfarculia</taxon>
        <taxon>Desulfarculales</taxon>
        <taxon>Desulfarculaceae</taxon>
        <taxon>Desulfarculus</taxon>
    </lineage>
</organism>
<dbReference type="PANTHER" id="PTHR34655">
    <property type="entry name" value="CONSERVED WITHIN P. AEROPHILUM"/>
    <property type="match status" value="1"/>
</dbReference>
<dbReference type="AlphaFoldDB" id="E1QKC2"/>
<name>E1QKC2_DESB2</name>
<dbReference type="InterPro" id="IPR032836">
    <property type="entry name" value="DsrE2-like"/>
</dbReference>
<dbReference type="Pfam" id="PF13686">
    <property type="entry name" value="DrsE_2"/>
    <property type="match status" value="1"/>
</dbReference>
<dbReference type="STRING" id="644282.Deba_2661"/>
<dbReference type="eggNOG" id="COG2210">
    <property type="taxonomic scope" value="Bacteria"/>
</dbReference>
<keyword evidence="2" id="KW-1185">Reference proteome</keyword>
<accession>E1QKC2</accession>
<dbReference type="PANTHER" id="PTHR34655:SF2">
    <property type="entry name" value="PEROXIREDOXIN FAMILY PROTEIN"/>
    <property type="match status" value="1"/>
</dbReference>
<evidence type="ECO:0000313" key="1">
    <source>
        <dbReference type="EMBL" id="ADK86015.1"/>
    </source>
</evidence>
<evidence type="ECO:0000313" key="2">
    <source>
        <dbReference type="Proteomes" id="UP000009047"/>
    </source>
</evidence>
<evidence type="ECO:0008006" key="3">
    <source>
        <dbReference type="Google" id="ProtNLM"/>
    </source>
</evidence>
<reference evidence="1 2" key="1">
    <citation type="journal article" date="2010" name="Stand. Genomic Sci.">
        <title>Complete genome sequence of Desulfarculus baarsii type strain (2st14).</title>
        <authorList>
            <person name="Sun H."/>
            <person name="Spring S."/>
            <person name="Lapidus A."/>
            <person name="Davenport K."/>
            <person name="Del Rio T.G."/>
            <person name="Tice H."/>
            <person name="Nolan M."/>
            <person name="Copeland A."/>
            <person name="Cheng J.F."/>
            <person name="Lucas S."/>
            <person name="Tapia R."/>
            <person name="Goodwin L."/>
            <person name="Pitluck S."/>
            <person name="Ivanova N."/>
            <person name="Pagani I."/>
            <person name="Mavromatis K."/>
            <person name="Ovchinnikova G."/>
            <person name="Pati A."/>
            <person name="Chen A."/>
            <person name="Palaniappan K."/>
            <person name="Hauser L."/>
            <person name="Chang Y.J."/>
            <person name="Jeffries C.D."/>
            <person name="Detter J.C."/>
            <person name="Han C."/>
            <person name="Rohde M."/>
            <person name="Brambilla E."/>
            <person name="Goker M."/>
            <person name="Woyke T."/>
            <person name="Bristow J."/>
            <person name="Eisen J.A."/>
            <person name="Markowitz V."/>
            <person name="Hugenholtz P."/>
            <person name="Kyrpides N.C."/>
            <person name="Klenk H.P."/>
            <person name="Land M."/>
        </authorList>
    </citation>
    <scope>NUCLEOTIDE SEQUENCE [LARGE SCALE GENOMIC DNA]</scope>
    <source>
        <strain evidence="2">ATCC 33931 / DSM 2075 / LMG 7858 / VKM B-1802 / 2st14</strain>
    </source>
</reference>
<dbReference type="RefSeq" id="WP_013259454.1">
    <property type="nucleotide sequence ID" value="NC_014365.1"/>
</dbReference>